<proteinExistence type="predicted"/>
<dbReference type="InterPro" id="IPR033457">
    <property type="entry name" value="DUF5133"/>
</dbReference>
<sequence>MLMPDPKDVRALLSRYAAARLAHEERETLKTATQLDDVSYTLCVATATTEINDALAAADRLLAQPPPSARSRPGGCKP</sequence>
<keyword evidence="2" id="KW-1185">Reference proteome</keyword>
<dbReference type="Proteomes" id="UP001344251">
    <property type="component" value="Chromosome"/>
</dbReference>
<accession>A0ABZ1F8W9</accession>
<gene>
    <name evidence="1" type="ORF">OG863_00890</name>
</gene>
<organism evidence="1 2">
    <name type="scientific">Streptomyces decoyicus</name>
    <dbReference type="NCBI Taxonomy" id="249567"/>
    <lineage>
        <taxon>Bacteria</taxon>
        <taxon>Bacillati</taxon>
        <taxon>Actinomycetota</taxon>
        <taxon>Actinomycetes</taxon>
        <taxon>Kitasatosporales</taxon>
        <taxon>Streptomycetaceae</taxon>
        <taxon>Streptomyces</taxon>
    </lineage>
</organism>
<evidence type="ECO:0000313" key="1">
    <source>
        <dbReference type="EMBL" id="WSB66651.1"/>
    </source>
</evidence>
<dbReference type="EMBL" id="CP109106">
    <property type="protein sequence ID" value="WSB66651.1"/>
    <property type="molecule type" value="Genomic_DNA"/>
</dbReference>
<evidence type="ECO:0000313" key="2">
    <source>
        <dbReference type="Proteomes" id="UP001344251"/>
    </source>
</evidence>
<reference evidence="1 2" key="1">
    <citation type="submission" date="2022-10" db="EMBL/GenBank/DDBJ databases">
        <title>The complete genomes of actinobacterial strains from the NBC collection.</title>
        <authorList>
            <person name="Joergensen T.S."/>
            <person name="Alvarez Arevalo M."/>
            <person name="Sterndorff E.B."/>
            <person name="Faurdal D."/>
            <person name="Vuksanovic O."/>
            <person name="Mourched A.-S."/>
            <person name="Charusanti P."/>
            <person name="Shaw S."/>
            <person name="Blin K."/>
            <person name="Weber T."/>
        </authorList>
    </citation>
    <scope>NUCLEOTIDE SEQUENCE [LARGE SCALE GENOMIC DNA]</scope>
    <source>
        <strain evidence="1 2">NBC 01774</strain>
    </source>
</reference>
<dbReference type="Pfam" id="PF17196">
    <property type="entry name" value="DUF5133"/>
    <property type="match status" value="1"/>
</dbReference>
<name>A0ABZ1F8W9_9ACTN</name>
<protein>
    <submittedName>
        <fullName evidence="1">DUF5133 domain-containing protein</fullName>
    </submittedName>
</protein>
<dbReference type="RefSeq" id="WP_326615778.1">
    <property type="nucleotide sequence ID" value="NZ_CP109106.1"/>
</dbReference>